<feature type="compositionally biased region" description="Basic and acidic residues" evidence="1">
    <location>
        <begin position="12"/>
        <end position="24"/>
    </location>
</feature>
<dbReference type="KEGG" id="boz:DBV39_09950"/>
<dbReference type="PANTHER" id="PTHR36837">
    <property type="entry name" value="POLY(3-HYDROXYALKANOATE) POLYMERASE SUBUNIT PHAC"/>
    <property type="match status" value="1"/>
</dbReference>
<dbReference type="AlphaFoldDB" id="A0A2R4XJN9"/>
<dbReference type="Proteomes" id="UP000244571">
    <property type="component" value="Chromosome"/>
</dbReference>
<dbReference type="InterPro" id="IPR024501">
    <property type="entry name" value="DUF3141"/>
</dbReference>
<proteinExistence type="predicted"/>
<dbReference type="PANTHER" id="PTHR36837:SF2">
    <property type="entry name" value="POLY(3-HYDROXYALKANOATE) POLYMERASE SUBUNIT PHAC"/>
    <property type="match status" value="1"/>
</dbReference>
<evidence type="ECO:0000313" key="3">
    <source>
        <dbReference type="Proteomes" id="UP000244571"/>
    </source>
</evidence>
<evidence type="ECO:0000256" key="1">
    <source>
        <dbReference type="SAM" id="MobiDB-lite"/>
    </source>
</evidence>
<feature type="compositionally biased region" description="Polar residues" evidence="1">
    <location>
        <begin position="1"/>
        <end position="11"/>
    </location>
</feature>
<accession>A0A2R4XJN9</accession>
<gene>
    <name evidence="2" type="ORF">DBV39_09950</name>
</gene>
<protein>
    <submittedName>
        <fullName evidence="2">3-hydroxyalkanoate synthetase</fullName>
    </submittedName>
</protein>
<dbReference type="InterPro" id="IPR029058">
    <property type="entry name" value="AB_hydrolase_fold"/>
</dbReference>
<feature type="region of interest" description="Disordered" evidence="1">
    <location>
        <begin position="1"/>
        <end position="24"/>
    </location>
</feature>
<dbReference type="OrthoDB" id="7231451at2"/>
<dbReference type="Gene3D" id="3.40.50.1820">
    <property type="entry name" value="alpha/beta hydrolase"/>
    <property type="match status" value="1"/>
</dbReference>
<name>A0A2R4XJN9_9BURK</name>
<sequence>MNAETRNNSQGKGRDTAKPKTDTAKLPHLATLAEYAVDTWQRGILYADVIRQRGNQYQAHLAERVPNVLNFLSEVVMSGKDLPRPVNYWLVRIVPPHDKPADHMKRPFVVIDPRAGHGPGIGGFKVDSEIGVIIDAGHPCYFIGFLPDPIEGQTIEDVMQAEAAFLERIIELHPCPEGKPAVIGNCQAGWQILMTASIRPELFGPIIVAGAPLSYWAGWRGRDPMRYTAGLLGGSWLTAMSSDMGAGRFDGAWLVQNFENLNPANTLWNKQHHLYANVDTEAPRYLDFEKYWGGYVYLNDVEMQYIVDNLFIGNRLATAELHTSDGVRIDLRNIRSPIVVFCSYGDNITPPPQALGWITDLYGDDEDVLTHDQTIIYATHESVGHLGIFVSGAVSRKEHHKFTTNIDLIDVLPAGIYRATITEPAQRNVVAPINNFELSIEPTNVASVREIVQPDPESDRRFNAVAQLSKINLGLYRQFLQPWVRHTFTPQAAQWLQAMHPLRVSYEWWSDHNPLAPQIAEAAIKVREQRVTIDEDNPFLQMQRIVSKAITQTLDQWRDMRDSGYERAFEWIYDSPWMRILAGQTGSDEPARAVPCTSVDHDTLVQQKLAKLRAELAEGGAVEAGIRALIYIHRFCSSIDERRANLMLELHQPDCHRGFDMASFRHTVRRQANIMRLDEVAAIVTLPQLLARDNPARIREIAYAIERTRDFAPLSAAEESGLSQMLKVFEVAADSPALRLP</sequence>
<dbReference type="InterPro" id="IPR051321">
    <property type="entry name" value="PHA/PHB_synthase"/>
</dbReference>
<dbReference type="EMBL" id="CP028901">
    <property type="protein sequence ID" value="AWB33981.1"/>
    <property type="molecule type" value="Genomic_DNA"/>
</dbReference>
<reference evidence="2 3" key="1">
    <citation type="submission" date="2018-04" db="EMBL/GenBank/DDBJ databases">
        <title>Bordetella sp. HZ20 isolated from seawater.</title>
        <authorList>
            <person name="Sun C."/>
        </authorList>
    </citation>
    <scope>NUCLEOTIDE SEQUENCE [LARGE SCALE GENOMIC DNA]</scope>
    <source>
        <strain evidence="2 3">HZ20</strain>
    </source>
</reference>
<keyword evidence="3" id="KW-1185">Reference proteome</keyword>
<dbReference type="Pfam" id="PF11339">
    <property type="entry name" value="DUF3141"/>
    <property type="match status" value="1"/>
</dbReference>
<organism evidence="2 3">
    <name type="scientific">Orrella marina</name>
    <dbReference type="NCBI Taxonomy" id="2163011"/>
    <lineage>
        <taxon>Bacteria</taxon>
        <taxon>Pseudomonadati</taxon>
        <taxon>Pseudomonadota</taxon>
        <taxon>Betaproteobacteria</taxon>
        <taxon>Burkholderiales</taxon>
        <taxon>Alcaligenaceae</taxon>
        <taxon>Orrella</taxon>
    </lineage>
</organism>
<evidence type="ECO:0000313" key="2">
    <source>
        <dbReference type="EMBL" id="AWB33981.1"/>
    </source>
</evidence>
<dbReference type="RefSeq" id="WP_108621405.1">
    <property type="nucleotide sequence ID" value="NZ_CP028901.1"/>
</dbReference>
<dbReference type="SUPFAM" id="SSF53474">
    <property type="entry name" value="alpha/beta-Hydrolases"/>
    <property type="match status" value="1"/>
</dbReference>